<feature type="chain" id="PRO_5026695838" evidence="1">
    <location>
        <begin position="16"/>
        <end position="117"/>
    </location>
</feature>
<evidence type="ECO:0000313" key="2">
    <source>
        <dbReference type="EMBL" id="NOV42692.1"/>
    </source>
</evidence>
<sequence>MTIFVLCFFFSWCKCLWVSQMYLPAMYMRFAHFNIKTGYQQNFQTFARSLIVHANKEQPKSATLTLKCRHNVASLAFDSVVSKFFCVCDMNCAASCHIERTLYITWLIACGSRWAIL</sequence>
<name>A0A6M2D9C0_RHIMP</name>
<dbReference type="AlphaFoldDB" id="A0A6M2D9C0"/>
<proteinExistence type="predicted"/>
<organism evidence="2">
    <name type="scientific">Rhipicephalus microplus</name>
    <name type="common">Cattle tick</name>
    <name type="synonym">Boophilus microplus</name>
    <dbReference type="NCBI Taxonomy" id="6941"/>
    <lineage>
        <taxon>Eukaryota</taxon>
        <taxon>Metazoa</taxon>
        <taxon>Ecdysozoa</taxon>
        <taxon>Arthropoda</taxon>
        <taxon>Chelicerata</taxon>
        <taxon>Arachnida</taxon>
        <taxon>Acari</taxon>
        <taxon>Parasitiformes</taxon>
        <taxon>Ixodida</taxon>
        <taxon>Ixodoidea</taxon>
        <taxon>Ixodidae</taxon>
        <taxon>Rhipicephalinae</taxon>
        <taxon>Rhipicephalus</taxon>
        <taxon>Boophilus</taxon>
    </lineage>
</organism>
<keyword evidence="1" id="KW-0732">Signal</keyword>
<reference evidence="2" key="1">
    <citation type="submission" date="2019-09" db="EMBL/GenBank/DDBJ databases">
        <title>Organ-specific transcriptomic study of the physiology of the cattle tick, Rhipicephalus microplus.</title>
        <authorList>
            <person name="Tirloni L."/>
            <person name="Braz G."/>
            <person name="Gandara A.C.P."/>
            <person name="Sabadin G.A."/>
            <person name="da Silva R.M."/>
            <person name="Guizzo M.G."/>
            <person name="Machado J.A."/>
            <person name="Costa E.P."/>
            <person name="Gomes H.F."/>
            <person name="Moraes J."/>
            <person name="Mota M.B.S."/>
            <person name="Mesquita R.D."/>
            <person name="Alvarenga P.H."/>
            <person name="Alves F."/>
            <person name="Seixas A."/>
            <person name="da Fonseca R.N."/>
            <person name="Fogaca A."/>
            <person name="Logullo C."/>
            <person name="Tanaka A."/>
            <person name="Daffre S."/>
            <person name="Termignoni C."/>
            <person name="Vaz I.S.Jr."/>
            <person name="Oliveira P.L."/>
            <person name="Ribeiro J.M."/>
        </authorList>
    </citation>
    <scope>NUCLEOTIDE SEQUENCE</scope>
    <source>
        <strain evidence="2">Porto Alegre</strain>
    </source>
</reference>
<protein>
    <submittedName>
        <fullName evidence="2">Putative secreted protein</fullName>
    </submittedName>
</protein>
<evidence type="ECO:0000256" key="1">
    <source>
        <dbReference type="SAM" id="SignalP"/>
    </source>
</evidence>
<dbReference type="EMBL" id="GHWJ01009955">
    <property type="protein sequence ID" value="NOV42692.1"/>
    <property type="molecule type" value="Transcribed_RNA"/>
</dbReference>
<accession>A0A6M2D9C0</accession>
<feature type="signal peptide" evidence="1">
    <location>
        <begin position="1"/>
        <end position="15"/>
    </location>
</feature>